<dbReference type="GO" id="GO:0000155">
    <property type="term" value="F:phosphorelay sensor kinase activity"/>
    <property type="evidence" value="ECO:0007669"/>
    <property type="project" value="InterPro"/>
</dbReference>
<dbReference type="InterPro" id="IPR000719">
    <property type="entry name" value="Prot_kinase_dom"/>
</dbReference>
<dbReference type="PANTHER" id="PTHR43642:SF1">
    <property type="entry name" value="HYBRID SIGNAL TRANSDUCTION HISTIDINE KINASE G"/>
    <property type="match status" value="1"/>
</dbReference>
<feature type="domain" description="Histidine kinase" evidence="7">
    <location>
        <begin position="1531"/>
        <end position="1743"/>
    </location>
</feature>
<organism evidence="8 9">
    <name type="scientific">Oleiphilus messinensis</name>
    <dbReference type="NCBI Taxonomy" id="141451"/>
    <lineage>
        <taxon>Bacteria</taxon>
        <taxon>Pseudomonadati</taxon>
        <taxon>Pseudomonadota</taxon>
        <taxon>Gammaproteobacteria</taxon>
        <taxon>Oceanospirillales</taxon>
        <taxon>Oleiphilaceae</taxon>
        <taxon>Oleiphilus</taxon>
    </lineage>
</organism>
<dbReference type="SUPFAM" id="SSF52540">
    <property type="entry name" value="P-loop containing nucleoside triphosphate hydrolases"/>
    <property type="match status" value="1"/>
</dbReference>
<dbReference type="FunFam" id="3.30.565.10:FF:000006">
    <property type="entry name" value="Sensor histidine kinase WalK"/>
    <property type="match status" value="1"/>
</dbReference>
<evidence type="ECO:0000259" key="6">
    <source>
        <dbReference type="PROSITE" id="PS50011"/>
    </source>
</evidence>
<dbReference type="KEGG" id="ome:OLMES_4543"/>
<feature type="domain" description="Protein kinase" evidence="6">
    <location>
        <begin position="13"/>
        <end position="275"/>
    </location>
</feature>
<gene>
    <name evidence="8" type="ORF">OLMES_4543</name>
</gene>
<evidence type="ECO:0000256" key="1">
    <source>
        <dbReference type="ARBA" id="ARBA00000085"/>
    </source>
</evidence>
<reference evidence="8 9" key="1">
    <citation type="submission" date="2017-05" db="EMBL/GenBank/DDBJ databases">
        <title>Genomic insights into alkan degradation activity of Oleiphilus messinensis.</title>
        <authorList>
            <person name="Kozyavkin S.A."/>
            <person name="Slesarev A.I."/>
            <person name="Golyshin P.N."/>
            <person name="Korzhenkov A."/>
            <person name="Golyshina O.N."/>
            <person name="Toshchakov S.V."/>
        </authorList>
    </citation>
    <scope>NUCLEOTIDE SEQUENCE [LARGE SCALE GENOMIC DNA]</scope>
    <source>
        <strain evidence="8 9">ME102</strain>
    </source>
</reference>
<dbReference type="SUPFAM" id="SSF47384">
    <property type="entry name" value="Homodimeric domain of signal transducing histidine kinase"/>
    <property type="match status" value="1"/>
</dbReference>
<evidence type="ECO:0000256" key="2">
    <source>
        <dbReference type="ARBA" id="ARBA00012438"/>
    </source>
</evidence>
<dbReference type="Gene3D" id="1.10.287.130">
    <property type="match status" value="1"/>
</dbReference>
<keyword evidence="3" id="KW-0597">Phosphoprotein</keyword>
<dbReference type="CDD" id="cd14014">
    <property type="entry name" value="STKc_PknB_like"/>
    <property type="match status" value="1"/>
</dbReference>
<dbReference type="InterPro" id="IPR003661">
    <property type="entry name" value="HisK_dim/P_dom"/>
</dbReference>
<dbReference type="SUPFAM" id="SSF55874">
    <property type="entry name" value="ATPase domain of HSP90 chaperone/DNA topoisomerase II/histidine kinase"/>
    <property type="match status" value="1"/>
</dbReference>
<dbReference type="Proteomes" id="UP000196027">
    <property type="component" value="Chromosome"/>
</dbReference>
<dbReference type="PROSITE" id="PS50011">
    <property type="entry name" value="PROTEIN_KINASE_DOM"/>
    <property type="match status" value="1"/>
</dbReference>
<dbReference type="Gene3D" id="3.30.450.40">
    <property type="match status" value="1"/>
</dbReference>
<dbReference type="SMART" id="SM00388">
    <property type="entry name" value="HisKA"/>
    <property type="match status" value="1"/>
</dbReference>
<dbReference type="InterPro" id="IPR003018">
    <property type="entry name" value="GAF"/>
</dbReference>
<dbReference type="SUPFAM" id="SSF56112">
    <property type="entry name" value="Protein kinase-like (PK-like)"/>
    <property type="match status" value="1"/>
</dbReference>
<name>A0A1Y0IED3_9GAMM</name>
<keyword evidence="9" id="KW-1185">Reference proteome</keyword>
<dbReference type="Gene3D" id="3.30.565.10">
    <property type="entry name" value="Histidine kinase-like ATPase, C-terminal domain"/>
    <property type="match status" value="1"/>
</dbReference>
<keyword evidence="4" id="KW-0808">Transferase</keyword>
<sequence>MGTRILIGVETDFKNKELLYTSVTTNVSRCQDENGRSLIIKSLNEPFPTVEQVARFTFAFDIQKKFKHENIVEIESLIKVGNTPTVVMLDEGLVSLHEYLDELPHHCLPIETFLPFALQLCRAIGEIHHRKIIHKDLHAGNVLIHPTTLHVKITDFGLASMLPREQPSLKPPDQIEGILAYISPEQTGRMNRALDYRTDFYSMGVLFYFALTGRLPFQSDDGIGMVHAHIAHIAKPVCQINPAVPKVVSDIVAKLMAKNAEDRYQSSEGVHSDLIRCQKIWQTAGEVPEFALAEQDISDHFSIPQKLYGREQEIEELWAAFRRACEGRPVMLSLSGYSGVGKSALIHEVHKPIAADDALFISGKFDQLQHNIPYSALLRALSEWVQQVLTESESRLQHLKQILLQRLGQNARVLIDFLQEMELVLGALPPVAELGAEETRNRFHHTFSKFMQCASEAKPLVVFIDDVQWADLGTLQLLKAIMMNGEGRILLLLAYRDNEVDANHALNEVFTSVSRLHGGNLCQLRLKPLSFTHLQKLLKETLDTDKGVSELASLILTKTEGNPFFVNEFLKSLYTESLIDFDQTNRCWYWDLEQIRAKGITDNVVELMLDKMKKMPVATQQMLQKAACIGSRFDIQTLAVITELDGQTVSQLLWPALTAGLLVQEGGDWLPGIVSERQSEKCVSTYLPANVPSCRFLHDRMLQAAYSSLSEKEKSFTHLSIGRLLHSHNPSPKGTEVFSQAEQFNAGKALILPQQEKCLVAELNYQAAMNAKQASVWRAAFQFVSTALSLLPLRAWELQYELTKKVTVLFVECAYLDSKPALAFEFAEYALNQLKENEDKAQLCLLTLTHGGRFQNMGGIIDKGIEGLKYCGIEIPRSNDDIIELVNIFETEIQHYFDCRAGSLLAEMDGDINQQQDFQLSLMSSLSGVCYVAKQPLLNKLFSLYAMKLLLEFGGGSQSPVILARYALVSSHDRLDLATKLSQKALDILDQQPGHPELSNASITIGSMVWHFTHPYSETLSILSNGFREGLANGSILMGVGCFSNSIILRFSRGESLSSINRELERLKELLLKYQQPISAGIQYQRLLDMLRGNTKANTLSEAEFLPAEWTFVKESSIYAFILHLRLLWLFWSDPSRINWAEVERAQDALLTIPGMLPNIDHFFIKGLLISRFSSEFSESESDKRIHELYKIVEKFSYLSSQCAENFKHKLVLLQAEYTRVVKPELSMFELYKQAINLAVQGDFLQDAALAYELYGECAMVYGFAETGWASIQQAHYMYGQWGAVIRQKRLEEKYPNIFQSTVSARVLTSASSHRVSGSGRIADSLDIETILKSSQTISSEIILDQLMAKIMEIILENAGAQSGVMLLESNSVFAVEFVATTTISGNYVESGSLRPPVPLDEFDQLPHELIRLVLRTDKSVVLQNVEHDPKWSQDAYFEQKSPKSVLCTPIHYREKLTGVLYLENMLTVDAFTSERLSVLEMLLVQVAISLENARLFDEVQTLNLSLEDKVEQRTSELKAVNKELEAFSYSVSHDLRAPLRSIKGFAEALLEDYEDKLDGMGQDMLRRVCAGAEKMSDLIHGLLELSRLTRSELILSEVCLSDLVNEIAIELRERFPQQNVQLLVGPDIVVQGDKRMLYSVIENLISNAWKYSSKKEVSEIEFGVISEKNQPTYFIRDNGAGFDMKYAHKLFDSFQRLHTNREFEGTGVGLATVQRIVHRHHGEIWAKSELGVGATFYFTLGC</sequence>
<evidence type="ECO:0000256" key="3">
    <source>
        <dbReference type="ARBA" id="ARBA00022553"/>
    </source>
</evidence>
<dbReference type="InterPro" id="IPR053159">
    <property type="entry name" value="Hybrid_Histidine_Kinase"/>
</dbReference>
<evidence type="ECO:0000259" key="7">
    <source>
        <dbReference type="PROSITE" id="PS50109"/>
    </source>
</evidence>
<dbReference type="GO" id="GO:0005524">
    <property type="term" value="F:ATP binding"/>
    <property type="evidence" value="ECO:0007669"/>
    <property type="project" value="InterPro"/>
</dbReference>
<dbReference type="Pfam" id="PF01590">
    <property type="entry name" value="GAF"/>
    <property type="match status" value="1"/>
</dbReference>
<dbReference type="Pfam" id="PF02518">
    <property type="entry name" value="HATPase_c"/>
    <property type="match status" value="1"/>
</dbReference>
<dbReference type="InterPro" id="IPR005467">
    <property type="entry name" value="His_kinase_dom"/>
</dbReference>
<dbReference type="PRINTS" id="PR00344">
    <property type="entry name" value="BCTRLSENSOR"/>
</dbReference>
<dbReference type="EC" id="2.7.13.3" evidence="2"/>
<dbReference type="SMART" id="SM00065">
    <property type="entry name" value="GAF"/>
    <property type="match status" value="1"/>
</dbReference>
<evidence type="ECO:0000256" key="5">
    <source>
        <dbReference type="ARBA" id="ARBA00022777"/>
    </source>
</evidence>
<dbReference type="InterPro" id="IPR003594">
    <property type="entry name" value="HATPase_dom"/>
</dbReference>
<evidence type="ECO:0000313" key="9">
    <source>
        <dbReference type="Proteomes" id="UP000196027"/>
    </source>
</evidence>
<dbReference type="InterPro" id="IPR027417">
    <property type="entry name" value="P-loop_NTPase"/>
</dbReference>
<proteinExistence type="predicted"/>
<dbReference type="GO" id="GO:0005886">
    <property type="term" value="C:plasma membrane"/>
    <property type="evidence" value="ECO:0007669"/>
    <property type="project" value="UniProtKB-ARBA"/>
</dbReference>
<dbReference type="InterPro" id="IPR036890">
    <property type="entry name" value="HATPase_C_sf"/>
</dbReference>
<dbReference type="InterPro" id="IPR036097">
    <property type="entry name" value="HisK_dim/P_sf"/>
</dbReference>
<dbReference type="Pfam" id="PF00512">
    <property type="entry name" value="HisKA"/>
    <property type="match status" value="1"/>
</dbReference>
<protein>
    <recommendedName>
        <fullName evidence="2">histidine kinase</fullName>
        <ecNumber evidence="2">2.7.13.3</ecNumber>
    </recommendedName>
</protein>
<dbReference type="Pfam" id="PF00069">
    <property type="entry name" value="Pkinase"/>
    <property type="match status" value="1"/>
</dbReference>
<dbReference type="InterPro" id="IPR004358">
    <property type="entry name" value="Sig_transdc_His_kin-like_C"/>
</dbReference>
<dbReference type="PANTHER" id="PTHR43642">
    <property type="entry name" value="HYBRID SIGNAL TRANSDUCTION HISTIDINE KINASE G"/>
    <property type="match status" value="1"/>
</dbReference>
<evidence type="ECO:0000313" key="8">
    <source>
        <dbReference type="EMBL" id="ARU58539.1"/>
    </source>
</evidence>
<keyword evidence="5 8" id="KW-0418">Kinase</keyword>
<dbReference type="InterPro" id="IPR029016">
    <property type="entry name" value="GAF-like_dom_sf"/>
</dbReference>
<dbReference type="Gene3D" id="3.40.50.300">
    <property type="entry name" value="P-loop containing nucleotide triphosphate hydrolases"/>
    <property type="match status" value="1"/>
</dbReference>
<dbReference type="SMART" id="SM00387">
    <property type="entry name" value="HATPase_c"/>
    <property type="match status" value="1"/>
</dbReference>
<dbReference type="InterPro" id="IPR041664">
    <property type="entry name" value="AAA_16"/>
</dbReference>
<dbReference type="EMBL" id="CP021425">
    <property type="protein sequence ID" value="ARU58539.1"/>
    <property type="molecule type" value="Genomic_DNA"/>
</dbReference>
<dbReference type="InterPro" id="IPR011009">
    <property type="entry name" value="Kinase-like_dom_sf"/>
</dbReference>
<dbReference type="OrthoDB" id="9804645at2"/>
<dbReference type="CDD" id="cd00082">
    <property type="entry name" value="HisKA"/>
    <property type="match status" value="1"/>
</dbReference>
<accession>A0A1Y0IED3</accession>
<comment type="catalytic activity">
    <reaction evidence="1">
        <text>ATP + protein L-histidine = ADP + protein N-phospho-L-histidine.</text>
        <dbReference type="EC" id="2.7.13.3"/>
    </reaction>
</comment>
<dbReference type="Pfam" id="PF13191">
    <property type="entry name" value="AAA_16"/>
    <property type="match status" value="1"/>
</dbReference>
<dbReference type="Gene3D" id="1.10.510.10">
    <property type="entry name" value="Transferase(Phosphotransferase) domain 1"/>
    <property type="match status" value="1"/>
</dbReference>
<evidence type="ECO:0000256" key="4">
    <source>
        <dbReference type="ARBA" id="ARBA00022679"/>
    </source>
</evidence>
<dbReference type="SUPFAM" id="SSF55781">
    <property type="entry name" value="GAF domain-like"/>
    <property type="match status" value="1"/>
</dbReference>
<dbReference type="PROSITE" id="PS50109">
    <property type="entry name" value="HIS_KIN"/>
    <property type="match status" value="1"/>
</dbReference>